<dbReference type="PATRIC" id="fig|61435.13.peg.566"/>
<dbReference type="InterPro" id="IPR004150">
    <property type="entry name" value="NAD_DNA_ligase_OB"/>
</dbReference>
<dbReference type="Gene3D" id="1.10.150.20">
    <property type="entry name" value="5' to 3' exonuclease, C-terminal subdomain"/>
    <property type="match status" value="2"/>
</dbReference>
<evidence type="ECO:0000259" key="14">
    <source>
        <dbReference type="PROSITE" id="PS50172"/>
    </source>
</evidence>
<dbReference type="Gene3D" id="6.20.10.30">
    <property type="match status" value="1"/>
</dbReference>
<feature type="binding site" evidence="12">
    <location>
        <position position="138"/>
    </location>
    <ligand>
        <name>NAD(+)</name>
        <dbReference type="ChEBI" id="CHEBI:57540"/>
    </ligand>
</feature>
<dbReference type="InterPro" id="IPR036420">
    <property type="entry name" value="BRCT_dom_sf"/>
</dbReference>
<dbReference type="Gene3D" id="3.40.50.10190">
    <property type="entry name" value="BRCT domain"/>
    <property type="match status" value="1"/>
</dbReference>
<dbReference type="Pfam" id="PF01653">
    <property type="entry name" value="DNA_ligase_aden"/>
    <property type="match status" value="1"/>
</dbReference>
<comment type="cofactor">
    <cofactor evidence="12">
        <name>Mg(2+)</name>
        <dbReference type="ChEBI" id="CHEBI:18420"/>
    </cofactor>
    <cofactor evidence="12">
        <name>Mn(2+)</name>
        <dbReference type="ChEBI" id="CHEBI:29035"/>
    </cofactor>
</comment>
<dbReference type="Proteomes" id="UP000076394">
    <property type="component" value="Chromosome"/>
</dbReference>
<evidence type="ECO:0000256" key="6">
    <source>
        <dbReference type="ARBA" id="ARBA00022833"/>
    </source>
</evidence>
<comment type="caution">
    <text evidence="12">Lacks conserved residue(s) required for the propagation of feature annotation.</text>
</comment>
<feature type="binding site" evidence="12">
    <location>
        <position position="422"/>
    </location>
    <ligand>
        <name>Zn(2+)</name>
        <dbReference type="ChEBI" id="CHEBI:29105"/>
    </ligand>
</feature>
<keyword evidence="8 12" id="KW-0520">NAD</keyword>
<feature type="domain" description="BRCT" evidence="14">
    <location>
        <begin position="601"/>
        <end position="680"/>
    </location>
</feature>
<dbReference type="InterPro" id="IPR041663">
    <property type="entry name" value="DisA/LigA_HHH"/>
</dbReference>
<dbReference type="InterPro" id="IPR001357">
    <property type="entry name" value="BRCT_dom"/>
</dbReference>
<dbReference type="FunFam" id="1.10.150.20:FF:000007">
    <property type="entry name" value="DNA ligase"/>
    <property type="match status" value="1"/>
</dbReference>
<evidence type="ECO:0000256" key="4">
    <source>
        <dbReference type="ARBA" id="ARBA00022723"/>
    </source>
</evidence>
<feature type="binding site" evidence="12">
    <location>
        <position position="315"/>
    </location>
    <ligand>
        <name>NAD(+)</name>
        <dbReference type="ChEBI" id="CHEBI:57540"/>
    </ligand>
</feature>
<dbReference type="NCBIfam" id="TIGR00575">
    <property type="entry name" value="dnlj"/>
    <property type="match status" value="1"/>
</dbReference>
<evidence type="ECO:0000256" key="3">
    <source>
        <dbReference type="ARBA" id="ARBA00022705"/>
    </source>
</evidence>
<comment type="similarity">
    <text evidence="12">Belongs to the NAD-dependent DNA ligase family. LigA subfamily.</text>
</comment>
<dbReference type="EMBL" id="CP011127">
    <property type="protein sequence ID" value="AMU86364.1"/>
    <property type="molecule type" value="Genomic_DNA"/>
</dbReference>
<gene>
    <name evidence="12" type="primary">ligA</name>
    <name evidence="15" type="ORF">Dm11a5_0538</name>
</gene>
<evidence type="ECO:0000256" key="9">
    <source>
        <dbReference type="ARBA" id="ARBA00023204"/>
    </source>
</evidence>
<dbReference type="Gene3D" id="1.10.287.610">
    <property type="entry name" value="Helix hairpin bin"/>
    <property type="match status" value="1"/>
</dbReference>
<evidence type="ECO:0000313" key="16">
    <source>
        <dbReference type="Proteomes" id="UP000076394"/>
    </source>
</evidence>
<evidence type="ECO:0000256" key="13">
    <source>
        <dbReference type="RuleBase" id="RU000618"/>
    </source>
</evidence>
<keyword evidence="3 12" id="KW-0235">DNA replication</keyword>
<dbReference type="Pfam" id="PF14520">
    <property type="entry name" value="HHH_5"/>
    <property type="match status" value="1"/>
</dbReference>
<dbReference type="InterPro" id="IPR012340">
    <property type="entry name" value="NA-bd_OB-fold"/>
</dbReference>
<evidence type="ECO:0000256" key="2">
    <source>
        <dbReference type="ARBA" id="ARBA00022598"/>
    </source>
</evidence>
<dbReference type="Pfam" id="PF12826">
    <property type="entry name" value="HHH_2"/>
    <property type="match status" value="1"/>
</dbReference>
<dbReference type="SUPFAM" id="SSF56091">
    <property type="entry name" value="DNA ligase/mRNA capping enzyme, catalytic domain"/>
    <property type="match status" value="1"/>
</dbReference>
<accession>A0A142V960</accession>
<feature type="binding site" evidence="12">
    <location>
        <position position="115"/>
    </location>
    <ligand>
        <name>NAD(+)</name>
        <dbReference type="ChEBI" id="CHEBI:57540"/>
    </ligand>
</feature>
<feature type="binding site" evidence="12">
    <location>
        <position position="419"/>
    </location>
    <ligand>
        <name>Zn(2+)</name>
        <dbReference type="ChEBI" id="CHEBI:29105"/>
    </ligand>
</feature>
<dbReference type="GO" id="GO:0005829">
    <property type="term" value="C:cytosol"/>
    <property type="evidence" value="ECO:0007669"/>
    <property type="project" value="TreeGrafter"/>
</dbReference>
<organism evidence="15 16">
    <name type="scientific">Dehalococcoides mccartyi</name>
    <dbReference type="NCBI Taxonomy" id="61435"/>
    <lineage>
        <taxon>Bacteria</taxon>
        <taxon>Bacillati</taxon>
        <taxon>Chloroflexota</taxon>
        <taxon>Dehalococcoidia</taxon>
        <taxon>Dehalococcoidales</taxon>
        <taxon>Dehalococcoidaceae</taxon>
        <taxon>Dehalococcoides</taxon>
    </lineage>
</organism>
<dbReference type="PROSITE" id="PS01056">
    <property type="entry name" value="DNA_LIGASE_N2"/>
    <property type="match status" value="1"/>
</dbReference>
<dbReference type="HAMAP" id="MF_01588">
    <property type="entry name" value="DNA_ligase_A"/>
    <property type="match status" value="1"/>
</dbReference>
<feature type="binding site" evidence="12">
    <location>
        <position position="291"/>
    </location>
    <ligand>
        <name>NAD(+)</name>
        <dbReference type="ChEBI" id="CHEBI:57540"/>
    </ligand>
</feature>
<keyword evidence="5 12" id="KW-0227">DNA damage</keyword>
<keyword evidence="7 12" id="KW-0460">Magnesium</keyword>
<comment type="function">
    <text evidence="1 12">DNA ligase that catalyzes the formation of phosphodiester linkages between 5'-phosphoryl and 3'-hydroxyl groups in double-stranded DNA using NAD as a coenzyme and as the energy source for the reaction. It is essential for DNA replication and repair of damaged DNA.</text>
</comment>
<dbReference type="FunFam" id="3.30.470.30:FF:000001">
    <property type="entry name" value="DNA ligase"/>
    <property type="match status" value="1"/>
</dbReference>
<evidence type="ECO:0000256" key="10">
    <source>
        <dbReference type="ARBA" id="ARBA00023211"/>
    </source>
</evidence>
<evidence type="ECO:0000313" key="15">
    <source>
        <dbReference type="EMBL" id="AMU86364.1"/>
    </source>
</evidence>
<dbReference type="InterPro" id="IPR004149">
    <property type="entry name" value="Znf_DNAligase_C4"/>
</dbReference>
<evidence type="ECO:0000256" key="7">
    <source>
        <dbReference type="ARBA" id="ARBA00022842"/>
    </source>
</evidence>
<dbReference type="FunFam" id="1.10.150.20:FF:000006">
    <property type="entry name" value="DNA ligase"/>
    <property type="match status" value="1"/>
</dbReference>
<dbReference type="Pfam" id="PF03120">
    <property type="entry name" value="OB_DNA_ligase"/>
    <property type="match status" value="1"/>
</dbReference>
<dbReference type="Pfam" id="PF00533">
    <property type="entry name" value="BRCT"/>
    <property type="match status" value="1"/>
</dbReference>
<keyword evidence="9 12" id="KW-0234">DNA repair</keyword>
<dbReference type="SMART" id="SM00278">
    <property type="entry name" value="HhH1"/>
    <property type="match status" value="2"/>
</dbReference>
<dbReference type="PIRSF" id="PIRSF001604">
    <property type="entry name" value="LigA"/>
    <property type="match status" value="1"/>
</dbReference>
<dbReference type="FunFam" id="1.10.287.610:FF:000002">
    <property type="entry name" value="DNA ligase"/>
    <property type="match status" value="1"/>
</dbReference>
<evidence type="ECO:0000256" key="1">
    <source>
        <dbReference type="ARBA" id="ARBA00004067"/>
    </source>
</evidence>
<sequence>MEDMFSPLIEVENLRREINRHNQLYYVQDNPEISDAQYDTLIRRLKELEEAHPELVTPDSPTQKVGAEPLKAFGIVNHPYPLLSLANAFSDTELEAWYQRVKKLLGNISFQIDCEPKMDGLAVALTYRNGKFATGATRGDGFQGENITRNLRTIHSIPLNAEPNAPPVFEVRGEVYLSKNGFAKLNRERADKGLPLFANPRNAAAGSLRQLDPSVTAERPLDIFIYALGYSEDSLLPDSHWQILDYFSKIGFRINPLNRLVNTMEEAKEYYRQMAANRASLPYEADGVVFKVDSVSLQHRLGDVGREPRWAIAYKFPAEQVMTRLKKIGISVGRTGTLNPFAVLEPVNVGGVVVKQAALHNEDDILRKDIREGDTVIIQRAGEVIPEVVAPVLSKRNPESKPFRMEESLFNPNLNRPACPVCGGEIYRPAGEAMHYCTNVSCPAQFERQLEHFVSRGAMDIRGIGESLSVILAQQGLVKNVSDLYYLTTADLLQLPRMGEKSADNIIDAIADSKTRPLDRVIFGLGVRHVGNETATLLSRHYGNIWALAKTGLGELQTIPDIGDKIASSIVAYFSEEKNVAVIRRLEEAGVRLTSDQKPVNKNMPFSGMEFVVTGKLESFSREEAQEKIRSLGGTAKDNVTKATSYLVVGADAGSKLAKARSMGVKELSEREFINMLEQS</sequence>
<dbReference type="GO" id="GO:0006260">
    <property type="term" value="P:DNA replication"/>
    <property type="evidence" value="ECO:0007669"/>
    <property type="project" value="UniProtKB-KW"/>
</dbReference>
<feature type="active site" description="N6-AMP-lysine intermediate" evidence="12">
    <location>
        <position position="117"/>
    </location>
</feature>
<dbReference type="SMART" id="SM00532">
    <property type="entry name" value="LIGANc"/>
    <property type="match status" value="1"/>
</dbReference>
<comment type="catalytic activity">
    <reaction evidence="11 12 13">
        <text>NAD(+) + (deoxyribonucleotide)n-3'-hydroxyl + 5'-phospho-(deoxyribonucleotide)m = (deoxyribonucleotide)n+m + AMP + beta-nicotinamide D-nucleotide.</text>
        <dbReference type="EC" id="6.5.1.2"/>
    </reaction>
</comment>
<keyword evidence="2 12" id="KW-0436">Ligase</keyword>
<dbReference type="InterPro" id="IPR033136">
    <property type="entry name" value="DNA_ligase_CS"/>
</dbReference>
<dbReference type="NCBIfam" id="NF005932">
    <property type="entry name" value="PRK07956.1"/>
    <property type="match status" value="1"/>
</dbReference>
<dbReference type="SUPFAM" id="SSF50249">
    <property type="entry name" value="Nucleic acid-binding proteins"/>
    <property type="match status" value="1"/>
</dbReference>
<keyword evidence="6 12" id="KW-0862">Zinc</keyword>
<dbReference type="SUPFAM" id="SSF47781">
    <property type="entry name" value="RuvA domain 2-like"/>
    <property type="match status" value="1"/>
</dbReference>
<evidence type="ECO:0000256" key="8">
    <source>
        <dbReference type="ARBA" id="ARBA00023027"/>
    </source>
</evidence>
<dbReference type="InterPro" id="IPR013840">
    <property type="entry name" value="DNAligase_N"/>
</dbReference>
<feature type="binding site" evidence="12">
    <location>
        <begin position="84"/>
        <end position="85"/>
    </location>
    <ligand>
        <name>NAD(+)</name>
        <dbReference type="ChEBI" id="CHEBI:57540"/>
    </ligand>
</feature>
<dbReference type="CDD" id="cd17748">
    <property type="entry name" value="BRCT_DNA_ligase_like"/>
    <property type="match status" value="1"/>
</dbReference>
<feature type="binding site" evidence="12">
    <location>
        <position position="174"/>
    </location>
    <ligand>
        <name>NAD(+)</name>
        <dbReference type="ChEBI" id="CHEBI:57540"/>
    </ligand>
</feature>
<dbReference type="Pfam" id="PF22745">
    <property type="entry name" value="Nlig-Ia"/>
    <property type="match status" value="1"/>
</dbReference>
<dbReference type="PROSITE" id="PS01055">
    <property type="entry name" value="DNA_LIGASE_N1"/>
    <property type="match status" value="1"/>
</dbReference>
<dbReference type="InterPro" id="IPR010994">
    <property type="entry name" value="RuvA_2-like"/>
</dbReference>
<feature type="binding site" evidence="12">
    <location>
        <begin position="35"/>
        <end position="39"/>
    </location>
    <ligand>
        <name>NAD(+)</name>
        <dbReference type="ChEBI" id="CHEBI:57540"/>
    </ligand>
</feature>
<keyword evidence="10 12" id="KW-0464">Manganese</keyword>
<dbReference type="Gene3D" id="3.30.470.30">
    <property type="entry name" value="DNA ligase/mRNA capping enzyme"/>
    <property type="match status" value="1"/>
</dbReference>
<evidence type="ECO:0000256" key="12">
    <source>
        <dbReference type="HAMAP-Rule" id="MF_01588"/>
    </source>
</evidence>
<dbReference type="SMART" id="SM00292">
    <property type="entry name" value="BRCT"/>
    <property type="match status" value="1"/>
</dbReference>
<dbReference type="PROSITE" id="PS50172">
    <property type="entry name" value="BRCT"/>
    <property type="match status" value="1"/>
</dbReference>
<dbReference type="Pfam" id="PF03119">
    <property type="entry name" value="DNA_ligase_ZBD"/>
    <property type="match status" value="1"/>
</dbReference>
<evidence type="ECO:0000256" key="5">
    <source>
        <dbReference type="ARBA" id="ARBA00022763"/>
    </source>
</evidence>
<dbReference type="PANTHER" id="PTHR23389:SF9">
    <property type="entry name" value="DNA LIGASE"/>
    <property type="match status" value="1"/>
</dbReference>
<dbReference type="GO" id="GO:0003911">
    <property type="term" value="F:DNA ligase (NAD+) activity"/>
    <property type="evidence" value="ECO:0007669"/>
    <property type="project" value="UniProtKB-UniRule"/>
</dbReference>
<dbReference type="InterPro" id="IPR001679">
    <property type="entry name" value="DNA_ligase"/>
</dbReference>
<reference evidence="15 16" key="1">
    <citation type="submission" date="2015-03" db="EMBL/GenBank/DDBJ databases">
        <title>Genomic characterization of Dehalococcoides mccartyi strain 11a5, an unusal plasmid-containing chloroethene dechlorinator.</title>
        <authorList>
            <person name="Zhao S."/>
            <person name="Ding C."/>
            <person name="He J."/>
        </authorList>
    </citation>
    <scope>NUCLEOTIDE SEQUENCE [LARGE SCALE GENOMIC DNA]</scope>
    <source>
        <strain evidence="15 16">11a5</strain>
    </source>
</reference>
<dbReference type="InterPro" id="IPR003583">
    <property type="entry name" value="Hlx-hairpin-Hlx_DNA-bd_motif"/>
</dbReference>
<keyword evidence="4 12" id="KW-0479">Metal-binding</keyword>
<proteinExistence type="inferred from homology"/>
<dbReference type="EC" id="6.5.1.2" evidence="12 13"/>
<feature type="binding site" evidence="12">
    <location>
        <position position="442"/>
    </location>
    <ligand>
        <name>Zn(2+)</name>
        <dbReference type="ChEBI" id="CHEBI:29105"/>
    </ligand>
</feature>
<dbReference type="GO" id="GO:0003677">
    <property type="term" value="F:DNA binding"/>
    <property type="evidence" value="ECO:0007669"/>
    <property type="project" value="InterPro"/>
</dbReference>
<dbReference type="InterPro" id="IPR013839">
    <property type="entry name" value="DNAligase_adenylation"/>
</dbReference>
<name>A0A142V960_9CHLR</name>
<dbReference type="GO" id="GO:0046872">
    <property type="term" value="F:metal ion binding"/>
    <property type="evidence" value="ECO:0007669"/>
    <property type="project" value="UniProtKB-KW"/>
</dbReference>
<dbReference type="AlphaFoldDB" id="A0A142V960"/>
<dbReference type="Gene3D" id="2.40.50.140">
    <property type="entry name" value="Nucleic acid-binding proteins"/>
    <property type="match status" value="1"/>
</dbReference>
<evidence type="ECO:0000256" key="11">
    <source>
        <dbReference type="ARBA" id="ARBA00034005"/>
    </source>
</evidence>
<dbReference type="PANTHER" id="PTHR23389">
    <property type="entry name" value="CHROMOSOME TRANSMISSION FIDELITY FACTOR 18"/>
    <property type="match status" value="1"/>
</dbReference>
<dbReference type="GO" id="GO:0006281">
    <property type="term" value="P:DNA repair"/>
    <property type="evidence" value="ECO:0007669"/>
    <property type="project" value="UniProtKB-KW"/>
</dbReference>
<dbReference type="SUPFAM" id="SSF52113">
    <property type="entry name" value="BRCT domain"/>
    <property type="match status" value="1"/>
</dbReference>
<protein>
    <recommendedName>
        <fullName evidence="12 13">DNA ligase</fullName>
        <ecNumber evidence="12 13">6.5.1.2</ecNumber>
    </recommendedName>
    <alternativeName>
        <fullName evidence="12">Polydeoxyribonucleotide synthase [NAD(+)]</fullName>
    </alternativeName>
</protein>
<dbReference type="CDD" id="cd00114">
    <property type="entry name" value="LIGANc"/>
    <property type="match status" value="1"/>
</dbReference>
<dbReference type="InterPro" id="IPR018239">
    <property type="entry name" value="DNA_ligase_AS"/>
</dbReference>